<feature type="transmembrane region" description="Helical" evidence="6">
    <location>
        <begin position="381"/>
        <end position="399"/>
    </location>
</feature>
<dbReference type="RefSeq" id="WP_184512025.1">
    <property type="nucleotide sequence ID" value="NZ_CP050292.1"/>
</dbReference>
<sequence length="425" mass="44962">MTNNNLPRKLADARQIAAIATGFSLPFSTSGQAIAVSIFAVLALLTLDRDRFIATLRRPAAYLPVALFALILVGVLWSMQPLSGAIRWVGPYAKLLLIPLVMATAFTPKQALQIAYGFLAACICLLALSWAAFLWPTGPWGWFKAPGVPFKDNAVQSGCFALCAFALAIGAMRIWVQDTRRAIAMIVLALLFFADIFLIYVSKTGAIMAAALLGLFVIHAGGWRRSAMVAVAAMIVIGIALLTSPQAQRRIAEINSDINANSGQTAGGETISTASRLDFWSKAVGFVKASPIAGHGTGSIKPLYQSMEATKPSPYGQATPDPHNQTLHTVLQVGLIGGLLLWAMWIAHARLFLARDYASIVGQAVVLQNIIGGLFNSHISAVTQGMLYCLAVGLLGALVRNAPSGMTGQKPQTTSASATASNNAA</sequence>
<feature type="transmembrane region" description="Helical" evidence="6">
    <location>
        <begin position="85"/>
        <end position="107"/>
    </location>
</feature>
<dbReference type="Proteomes" id="UP000515291">
    <property type="component" value="Chromosome"/>
</dbReference>
<feature type="transmembrane region" description="Helical" evidence="6">
    <location>
        <begin position="30"/>
        <end position="47"/>
    </location>
</feature>
<keyword evidence="3 6" id="KW-1133">Transmembrane helix</keyword>
<evidence type="ECO:0000313" key="9">
    <source>
        <dbReference type="Proteomes" id="UP000515291"/>
    </source>
</evidence>
<comment type="subcellular location">
    <subcellularLocation>
        <location evidence="1">Membrane</location>
        <topology evidence="1">Multi-pass membrane protein</topology>
    </subcellularLocation>
</comment>
<feature type="region of interest" description="Disordered" evidence="5">
    <location>
        <begin position="406"/>
        <end position="425"/>
    </location>
</feature>
<evidence type="ECO:0000256" key="2">
    <source>
        <dbReference type="ARBA" id="ARBA00022692"/>
    </source>
</evidence>
<keyword evidence="8" id="KW-0436">Ligase</keyword>
<evidence type="ECO:0000256" key="4">
    <source>
        <dbReference type="ARBA" id="ARBA00023136"/>
    </source>
</evidence>
<feature type="transmembrane region" description="Helical" evidence="6">
    <location>
        <begin position="206"/>
        <end position="222"/>
    </location>
</feature>
<feature type="domain" description="O-antigen ligase-related" evidence="7">
    <location>
        <begin position="190"/>
        <end position="341"/>
    </location>
</feature>
<evidence type="ECO:0000256" key="1">
    <source>
        <dbReference type="ARBA" id="ARBA00004141"/>
    </source>
</evidence>
<dbReference type="InterPro" id="IPR007016">
    <property type="entry name" value="O-antigen_ligase-rel_domated"/>
</dbReference>
<protein>
    <submittedName>
        <fullName evidence="8">O-antigen ligase family protein</fullName>
    </submittedName>
</protein>
<dbReference type="InterPro" id="IPR051533">
    <property type="entry name" value="WaaL-like"/>
</dbReference>
<dbReference type="PANTHER" id="PTHR37422">
    <property type="entry name" value="TEICHURONIC ACID BIOSYNTHESIS PROTEIN TUAE"/>
    <property type="match status" value="1"/>
</dbReference>
<dbReference type="EMBL" id="CP050292">
    <property type="protein sequence ID" value="QND73213.1"/>
    <property type="molecule type" value="Genomic_DNA"/>
</dbReference>
<feature type="transmembrane region" description="Helical" evidence="6">
    <location>
        <begin position="155"/>
        <end position="175"/>
    </location>
</feature>
<feature type="transmembrane region" description="Helical" evidence="6">
    <location>
        <begin position="326"/>
        <end position="345"/>
    </location>
</feature>
<evidence type="ECO:0000256" key="3">
    <source>
        <dbReference type="ARBA" id="ARBA00022989"/>
    </source>
</evidence>
<feature type="transmembrane region" description="Helical" evidence="6">
    <location>
        <begin position="114"/>
        <end position="135"/>
    </location>
</feature>
<dbReference type="PANTHER" id="PTHR37422:SF13">
    <property type="entry name" value="LIPOPOLYSACCHARIDE BIOSYNTHESIS PROTEIN PA4999-RELATED"/>
    <property type="match status" value="1"/>
</dbReference>
<feature type="compositionally biased region" description="Low complexity" evidence="5">
    <location>
        <begin position="413"/>
        <end position="425"/>
    </location>
</feature>
<reference evidence="9" key="1">
    <citation type="journal article" date="2020" name="Mol. Plant Microbe">
        <title>Rhizobial microsymbionts of the narrowly endemic Oxytropis species growing in Kamchatka are characterized by significant genetic diversity and possess a set of genes that are associated with T3SS and T6SS secretion systems and can affect the development of symbiosis.</title>
        <authorList>
            <person name="Safronova V."/>
            <person name="Guro P."/>
            <person name="Sazanova A."/>
            <person name="Kuznetsova I."/>
            <person name="Belimov A."/>
            <person name="Yakubov V."/>
            <person name="Chirak E."/>
            <person name="Afonin A."/>
            <person name="Gogolev Y."/>
            <person name="Andronov E."/>
            <person name="Tikhonovich I."/>
        </authorList>
    </citation>
    <scope>NUCLEOTIDE SEQUENCE [LARGE SCALE GENOMIC DNA]</scope>
    <source>
        <strain evidence="9">581</strain>
    </source>
</reference>
<evidence type="ECO:0000256" key="5">
    <source>
        <dbReference type="SAM" id="MobiDB-lite"/>
    </source>
</evidence>
<evidence type="ECO:0000256" key="6">
    <source>
        <dbReference type="SAM" id="Phobius"/>
    </source>
</evidence>
<dbReference type="KEGG" id="trb:HB776_19885"/>
<feature type="transmembrane region" description="Helical" evidence="6">
    <location>
        <begin position="229"/>
        <end position="247"/>
    </location>
</feature>
<proteinExistence type="predicted"/>
<dbReference type="GO" id="GO:0016020">
    <property type="term" value="C:membrane"/>
    <property type="evidence" value="ECO:0007669"/>
    <property type="project" value="UniProtKB-SubCell"/>
</dbReference>
<keyword evidence="2 6" id="KW-0812">Transmembrane</keyword>
<evidence type="ECO:0000313" key="8">
    <source>
        <dbReference type="EMBL" id="QND73213.1"/>
    </source>
</evidence>
<accession>A0A7G6U2I1</accession>
<keyword evidence="4 6" id="KW-0472">Membrane</keyword>
<gene>
    <name evidence="8" type="ORF">HB776_19885</name>
</gene>
<dbReference type="GO" id="GO:0016874">
    <property type="term" value="F:ligase activity"/>
    <property type="evidence" value="ECO:0007669"/>
    <property type="project" value="UniProtKB-KW"/>
</dbReference>
<organism evidence="8 9">
    <name type="scientific">Tardiphaga robiniae</name>
    <dbReference type="NCBI Taxonomy" id="943830"/>
    <lineage>
        <taxon>Bacteria</taxon>
        <taxon>Pseudomonadati</taxon>
        <taxon>Pseudomonadota</taxon>
        <taxon>Alphaproteobacteria</taxon>
        <taxon>Hyphomicrobiales</taxon>
        <taxon>Nitrobacteraceae</taxon>
        <taxon>Tardiphaga</taxon>
    </lineage>
</organism>
<feature type="transmembrane region" description="Helical" evidence="6">
    <location>
        <begin position="59"/>
        <end position="79"/>
    </location>
</feature>
<dbReference type="AlphaFoldDB" id="A0A7G6U2I1"/>
<dbReference type="Pfam" id="PF04932">
    <property type="entry name" value="Wzy_C"/>
    <property type="match status" value="1"/>
</dbReference>
<name>A0A7G6U2I1_9BRAD</name>
<evidence type="ECO:0000259" key="7">
    <source>
        <dbReference type="Pfam" id="PF04932"/>
    </source>
</evidence>